<dbReference type="AlphaFoldDB" id="A0A1I6BHJ6"/>
<evidence type="ECO:0000313" key="1">
    <source>
        <dbReference type="EMBL" id="SFQ80422.1"/>
    </source>
</evidence>
<name>A0A1I6BHJ6_HYMAR</name>
<organism evidence="1 2">
    <name type="scientific">Hymenobacter arizonensis</name>
    <name type="common">Siccationidurans arizonensis</name>
    <dbReference type="NCBI Taxonomy" id="1227077"/>
    <lineage>
        <taxon>Bacteria</taxon>
        <taxon>Pseudomonadati</taxon>
        <taxon>Bacteroidota</taxon>
        <taxon>Cytophagia</taxon>
        <taxon>Cytophagales</taxon>
        <taxon>Hymenobacteraceae</taxon>
        <taxon>Hymenobacter</taxon>
    </lineage>
</organism>
<proteinExistence type="predicted"/>
<sequence length="176" mass="19885">MEQPFLLRLLGLHWLDTLPAAEDRCAHGPVLARLGERVLSDETTNWTVSAAALFLLRTLTCDHTAELPVGDQLLPCCGFTMWPDVASDNVLILGCPSGVDWWVEHRDQQVQLTAPGGEAVRLPFAAYRAQVLAFADEVEAFYQRSAPKEVPADAEDAEGYELFWTEWHRRRNQWPR</sequence>
<gene>
    <name evidence="1" type="ORF">SAMN04515668_4579</name>
</gene>
<dbReference type="STRING" id="1227077.SAMN04515668_4579"/>
<keyword evidence="2" id="KW-1185">Reference proteome</keyword>
<accession>A0A1I6BHJ6</accession>
<dbReference type="OrthoDB" id="9429671at2"/>
<dbReference type="EMBL" id="FOXS01000008">
    <property type="protein sequence ID" value="SFQ80422.1"/>
    <property type="molecule type" value="Genomic_DNA"/>
</dbReference>
<protein>
    <submittedName>
        <fullName evidence="1">Uncharacterized protein</fullName>
    </submittedName>
</protein>
<dbReference type="RefSeq" id="WP_092678613.1">
    <property type="nucleotide sequence ID" value="NZ_FOXS01000008.1"/>
</dbReference>
<reference evidence="2" key="1">
    <citation type="submission" date="2016-10" db="EMBL/GenBank/DDBJ databases">
        <authorList>
            <person name="Varghese N."/>
            <person name="Submissions S."/>
        </authorList>
    </citation>
    <scope>NUCLEOTIDE SEQUENCE [LARGE SCALE GENOMIC DNA]</scope>
    <source>
        <strain evidence="2">OR362-8,ATCC BAA-1266,JCM 13504</strain>
    </source>
</reference>
<evidence type="ECO:0000313" key="2">
    <source>
        <dbReference type="Proteomes" id="UP000199029"/>
    </source>
</evidence>
<dbReference type="Proteomes" id="UP000199029">
    <property type="component" value="Unassembled WGS sequence"/>
</dbReference>